<dbReference type="RefSeq" id="WP_307450013.1">
    <property type="nucleotide sequence ID" value="NZ_JAUTAL010000001.1"/>
</dbReference>
<feature type="transmembrane region" description="Helical" evidence="1">
    <location>
        <begin position="32"/>
        <end position="53"/>
    </location>
</feature>
<reference evidence="3 4" key="1">
    <citation type="submission" date="2023-07" db="EMBL/GenBank/DDBJ databases">
        <title>Functional and genomic diversity of the sorghum phyllosphere microbiome.</title>
        <authorList>
            <person name="Shade A."/>
        </authorList>
    </citation>
    <scope>NUCLEOTIDE SEQUENCE [LARGE SCALE GENOMIC DNA]</scope>
    <source>
        <strain evidence="3 4">SORGH_AS_1064</strain>
    </source>
</reference>
<dbReference type="Proteomes" id="UP001225072">
    <property type="component" value="Unassembled WGS sequence"/>
</dbReference>
<gene>
    <name evidence="3" type="ORF">QE404_002030</name>
</gene>
<dbReference type="EMBL" id="JAUTAL010000001">
    <property type="protein sequence ID" value="MDQ1096883.1"/>
    <property type="molecule type" value="Genomic_DNA"/>
</dbReference>
<evidence type="ECO:0000313" key="3">
    <source>
        <dbReference type="EMBL" id="MDQ1096883.1"/>
    </source>
</evidence>
<feature type="transmembrane region" description="Helical" evidence="1">
    <location>
        <begin position="176"/>
        <end position="197"/>
    </location>
</feature>
<evidence type="ECO:0000259" key="2">
    <source>
        <dbReference type="Pfam" id="PF18160"/>
    </source>
</evidence>
<keyword evidence="1" id="KW-1133">Transmembrane helix</keyword>
<accession>A0ABU0TIL2</accession>
<dbReference type="NCBIfam" id="NF033631">
    <property type="entry name" value="SLATT_5"/>
    <property type="match status" value="1"/>
</dbReference>
<protein>
    <recommendedName>
        <fullName evidence="2">SMODS and SLOG-associating 2TM effector domain-containing protein</fullName>
    </recommendedName>
</protein>
<keyword evidence="1" id="KW-0472">Membrane</keyword>
<name>A0ABU0TIL2_9FLAO</name>
<dbReference type="InterPro" id="IPR041115">
    <property type="entry name" value="SLATT_5"/>
</dbReference>
<keyword evidence="4" id="KW-1185">Reference proteome</keyword>
<organism evidence="3 4">
    <name type="scientific">Chryseobacterium camelliae</name>
    <dbReference type="NCBI Taxonomy" id="1265445"/>
    <lineage>
        <taxon>Bacteria</taxon>
        <taxon>Pseudomonadati</taxon>
        <taxon>Bacteroidota</taxon>
        <taxon>Flavobacteriia</taxon>
        <taxon>Flavobacteriales</taxon>
        <taxon>Weeksellaceae</taxon>
        <taxon>Chryseobacterium group</taxon>
        <taxon>Chryseobacterium</taxon>
    </lineage>
</organism>
<feature type="domain" description="SMODS and SLOG-associating 2TM effector" evidence="2">
    <location>
        <begin position="1"/>
        <end position="194"/>
    </location>
</feature>
<sequence length="199" mass="24117">MEKELNRWYRKLWETKGCRFIAAKRYDRLDRYSTITIHIMSAYLLCANLIILLPNRHPILSNENLNFFSICASIILLVVSLHIPSRKYNELSHKFHSCAREINLLYDKVCYWKNNIDIVENKDILKLINDYNLILHNYDINHSKYDYHIFKIENSTEYKFNFKFFFSIKTYFANFFMYYLIYFLALICPIAIFVILMNI</sequence>
<feature type="transmembrane region" description="Helical" evidence="1">
    <location>
        <begin position="65"/>
        <end position="84"/>
    </location>
</feature>
<proteinExistence type="predicted"/>
<evidence type="ECO:0000256" key="1">
    <source>
        <dbReference type="SAM" id="Phobius"/>
    </source>
</evidence>
<evidence type="ECO:0000313" key="4">
    <source>
        <dbReference type="Proteomes" id="UP001225072"/>
    </source>
</evidence>
<dbReference type="Pfam" id="PF18160">
    <property type="entry name" value="SLATT_5"/>
    <property type="match status" value="1"/>
</dbReference>
<comment type="caution">
    <text evidence="3">The sequence shown here is derived from an EMBL/GenBank/DDBJ whole genome shotgun (WGS) entry which is preliminary data.</text>
</comment>
<keyword evidence="1" id="KW-0812">Transmembrane</keyword>